<reference evidence="2" key="1">
    <citation type="submission" date="2022-01" db="UniProtKB">
        <authorList>
            <consortium name="EnsemblMetazoa"/>
        </authorList>
    </citation>
    <scope>IDENTIFICATION</scope>
</reference>
<name>A0A8I6SGW6_CIMLE</name>
<dbReference type="Proteomes" id="UP000494040">
    <property type="component" value="Unassembled WGS sequence"/>
</dbReference>
<sequence>MDGQTESQYESGFSSSSEEEDNSHLKEILQDAVVENMFNSQSNSQKMGSIQKEERVKVVENKNIDTYLAHVLTERLEREIDIVHKPNTSGCVFEKSHNMNLVRNKSDIQLLSTSEAPLLIDDTDEDVLIVDTDCEKQPEKPKRPLSKKKKRELENQAKEAAVTSEWVCDQSYTSHWVDSKKPKIMKLKLIRKHKDGKLECASK</sequence>
<dbReference type="RefSeq" id="XP_024081079.1">
    <property type="nucleotide sequence ID" value="XM_024225311.1"/>
</dbReference>
<accession>A0A8I6SGW6</accession>
<dbReference type="EnsemblMetazoa" id="XM_024225311.1">
    <property type="protein sequence ID" value="XP_024081079.1"/>
    <property type="gene ID" value="LOC106668566"/>
</dbReference>
<protein>
    <submittedName>
        <fullName evidence="2">Uncharacterized protein</fullName>
    </submittedName>
</protein>
<evidence type="ECO:0000256" key="1">
    <source>
        <dbReference type="SAM" id="MobiDB-lite"/>
    </source>
</evidence>
<evidence type="ECO:0000313" key="3">
    <source>
        <dbReference type="Proteomes" id="UP000494040"/>
    </source>
</evidence>
<dbReference type="KEGG" id="clec:106668566"/>
<organism evidence="2 3">
    <name type="scientific">Cimex lectularius</name>
    <name type="common">Bed bug</name>
    <name type="synonym">Acanthia lectularia</name>
    <dbReference type="NCBI Taxonomy" id="79782"/>
    <lineage>
        <taxon>Eukaryota</taxon>
        <taxon>Metazoa</taxon>
        <taxon>Ecdysozoa</taxon>
        <taxon>Arthropoda</taxon>
        <taxon>Hexapoda</taxon>
        <taxon>Insecta</taxon>
        <taxon>Pterygota</taxon>
        <taxon>Neoptera</taxon>
        <taxon>Paraneoptera</taxon>
        <taxon>Hemiptera</taxon>
        <taxon>Heteroptera</taxon>
        <taxon>Panheteroptera</taxon>
        <taxon>Cimicomorpha</taxon>
        <taxon>Cimicidae</taxon>
        <taxon>Cimex</taxon>
    </lineage>
</organism>
<feature type="region of interest" description="Disordered" evidence="1">
    <location>
        <begin position="135"/>
        <end position="162"/>
    </location>
</feature>
<dbReference type="OrthoDB" id="10612412at2759"/>
<feature type="compositionally biased region" description="Low complexity" evidence="1">
    <location>
        <begin position="1"/>
        <end position="16"/>
    </location>
</feature>
<keyword evidence="3" id="KW-1185">Reference proteome</keyword>
<dbReference type="GeneID" id="106668566"/>
<evidence type="ECO:0000313" key="2">
    <source>
        <dbReference type="EnsemblMetazoa" id="XP_024081079.1"/>
    </source>
</evidence>
<proteinExistence type="predicted"/>
<feature type="region of interest" description="Disordered" evidence="1">
    <location>
        <begin position="1"/>
        <end position="26"/>
    </location>
</feature>
<dbReference type="AlphaFoldDB" id="A0A8I6SGW6"/>